<dbReference type="PROSITE" id="PS50111">
    <property type="entry name" value="CHEMOTAXIS_TRANSDUC_2"/>
    <property type="match status" value="1"/>
</dbReference>
<evidence type="ECO:0000259" key="4">
    <source>
        <dbReference type="PROSITE" id="PS50111"/>
    </source>
</evidence>
<dbReference type="AlphaFoldDB" id="A0A0C2SD11"/>
<evidence type="ECO:0000256" key="3">
    <source>
        <dbReference type="PROSITE-ProRule" id="PRU00284"/>
    </source>
</evidence>
<comment type="similarity">
    <text evidence="2">Belongs to the methyl-accepting chemotaxis (MCP) protein family.</text>
</comment>
<dbReference type="PANTHER" id="PTHR32089:SF112">
    <property type="entry name" value="LYSOZYME-LIKE PROTEIN-RELATED"/>
    <property type="match status" value="1"/>
</dbReference>
<reference evidence="5 6" key="1">
    <citation type="submission" date="2015-01" db="EMBL/GenBank/DDBJ databases">
        <title>Genome sequencing of Jeotgalibacillus soli.</title>
        <authorList>
            <person name="Goh K.M."/>
            <person name="Chan K.-G."/>
            <person name="Yaakop A.S."/>
            <person name="Ee R."/>
            <person name="Gan H.M."/>
            <person name="Chan C.S."/>
        </authorList>
    </citation>
    <scope>NUCLEOTIDE SEQUENCE [LARGE SCALE GENOMIC DNA]</scope>
    <source>
        <strain evidence="5 6">P9</strain>
    </source>
</reference>
<keyword evidence="1 3" id="KW-0807">Transducer</keyword>
<name>A0A0C2SD11_9BACL</name>
<dbReference type="EMBL" id="JXRP01000006">
    <property type="protein sequence ID" value="KIL51854.1"/>
    <property type="molecule type" value="Genomic_DNA"/>
</dbReference>
<comment type="caution">
    <text evidence="5">The sequence shown here is derived from an EMBL/GenBank/DDBJ whole genome shotgun (WGS) entry which is preliminary data.</text>
</comment>
<dbReference type="STRING" id="889306.KP78_02240"/>
<dbReference type="OrthoDB" id="9804712at2"/>
<protein>
    <recommendedName>
        <fullName evidence="4">Methyl-accepting transducer domain-containing protein</fullName>
    </recommendedName>
</protein>
<dbReference type="PANTHER" id="PTHR32089">
    <property type="entry name" value="METHYL-ACCEPTING CHEMOTAXIS PROTEIN MCPB"/>
    <property type="match status" value="1"/>
</dbReference>
<dbReference type="Gene3D" id="1.10.287.950">
    <property type="entry name" value="Methyl-accepting chemotaxis protein"/>
    <property type="match status" value="1"/>
</dbReference>
<gene>
    <name evidence="5" type="ORF">KP78_02240</name>
</gene>
<keyword evidence="6" id="KW-1185">Reference proteome</keyword>
<evidence type="ECO:0000313" key="6">
    <source>
        <dbReference type="Proteomes" id="UP000031938"/>
    </source>
</evidence>
<dbReference type="GO" id="GO:0016020">
    <property type="term" value="C:membrane"/>
    <property type="evidence" value="ECO:0007669"/>
    <property type="project" value="InterPro"/>
</dbReference>
<evidence type="ECO:0000313" key="5">
    <source>
        <dbReference type="EMBL" id="KIL51854.1"/>
    </source>
</evidence>
<dbReference type="PRINTS" id="PR00260">
    <property type="entry name" value="CHEMTRNSDUCR"/>
</dbReference>
<feature type="domain" description="Methyl-accepting transducer" evidence="4">
    <location>
        <begin position="1"/>
        <end position="166"/>
    </location>
</feature>
<dbReference type="GO" id="GO:0004888">
    <property type="term" value="F:transmembrane signaling receptor activity"/>
    <property type="evidence" value="ECO:0007669"/>
    <property type="project" value="InterPro"/>
</dbReference>
<dbReference type="InterPro" id="IPR004090">
    <property type="entry name" value="Chemotax_Me-accpt_rcpt"/>
</dbReference>
<dbReference type="InterPro" id="IPR004089">
    <property type="entry name" value="MCPsignal_dom"/>
</dbReference>
<evidence type="ECO:0000256" key="2">
    <source>
        <dbReference type="ARBA" id="ARBA00029447"/>
    </source>
</evidence>
<dbReference type="PATRIC" id="fig|889306.3.peg.228"/>
<dbReference type="SUPFAM" id="SSF58104">
    <property type="entry name" value="Methyl-accepting chemotaxis protein (MCP) signaling domain"/>
    <property type="match status" value="1"/>
</dbReference>
<evidence type="ECO:0000256" key="1">
    <source>
        <dbReference type="ARBA" id="ARBA00023224"/>
    </source>
</evidence>
<sequence length="215" mass="23227">MNISVHEMNMIQEIMKSSVQRVNDLDAQSVRITEMIQVIQAIADQTNLLALNAAIEAARAGESGKGFAVVADEVRKLAEQVKHSIGDITYIVNGIQNGSKQAVTSLQEGFEKVESGADQIRTTGLTFEEITGELSTMTEKIQRISTSLTEINKETYNVTTSAVSIASVAEEAAGVEETSASVQQTSSSMDQITDNADALASLSKELNELIRQFRV</sequence>
<dbReference type="Proteomes" id="UP000031938">
    <property type="component" value="Unassembled WGS sequence"/>
</dbReference>
<proteinExistence type="inferred from homology"/>
<accession>A0A0C2SD11</accession>
<dbReference type="GO" id="GO:0006935">
    <property type="term" value="P:chemotaxis"/>
    <property type="evidence" value="ECO:0007669"/>
    <property type="project" value="InterPro"/>
</dbReference>
<dbReference type="Pfam" id="PF00015">
    <property type="entry name" value="MCPsignal"/>
    <property type="match status" value="1"/>
</dbReference>
<dbReference type="GO" id="GO:0007165">
    <property type="term" value="P:signal transduction"/>
    <property type="evidence" value="ECO:0007669"/>
    <property type="project" value="UniProtKB-KW"/>
</dbReference>
<dbReference type="SMART" id="SM00283">
    <property type="entry name" value="MA"/>
    <property type="match status" value="1"/>
</dbReference>
<organism evidence="5 6">
    <name type="scientific">Jeotgalibacillus soli</name>
    <dbReference type="NCBI Taxonomy" id="889306"/>
    <lineage>
        <taxon>Bacteria</taxon>
        <taxon>Bacillati</taxon>
        <taxon>Bacillota</taxon>
        <taxon>Bacilli</taxon>
        <taxon>Bacillales</taxon>
        <taxon>Caryophanaceae</taxon>
        <taxon>Jeotgalibacillus</taxon>
    </lineage>
</organism>